<evidence type="ECO:0000313" key="2">
    <source>
        <dbReference type="Proteomes" id="UP000002592"/>
    </source>
</evidence>
<dbReference type="KEGG" id="pme:NATL1_08791"/>
<organism evidence="1 2">
    <name type="scientific">Prochlorococcus marinus (strain NATL1A)</name>
    <dbReference type="NCBI Taxonomy" id="167555"/>
    <lineage>
        <taxon>Bacteria</taxon>
        <taxon>Bacillati</taxon>
        <taxon>Cyanobacteriota</taxon>
        <taxon>Cyanophyceae</taxon>
        <taxon>Synechococcales</taxon>
        <taxon>Prochlorococcaceae</taxon>
        <taxon>Prochlorococcus</taxon>
    </lineage>
</organism>
<dbReference type="eggNOG" id="COG3170">
    <property type="taxonomic scope" value="Bacteria"/>
</dbReference>
<dbReference type="Proteomes" id="UP000002592">
    <property type="component" value="Chromosome"/>
</dbReference>
<gene>
    <name evidence="1" type="ordered locus">NATL1_08791</name>
</gene>
<dbReference type="EMBL" id="CP000553">
    <property type="protein sequence ID" value="ABM75437.1"/>
    <property type="molecule type" value="Genomic_DNA"/>
</dbReference>
<name>A2C1S7_PROM1</name>
<protein>
    <submittedName>
        <fullName evidence="1">Uncharacterized protein</fullName>
    </submittedName>
</protein>
<dbReference type="HOGENOM" id="CLU_454858_0_0_3"/>
<accession>A2C1S7</accession>
<proteinExistence type="predicted"/>
<evidence type="ECO:0000313" key="1">
    <source>
        <dbReference type="EMBL" id="ABM75437.1"/>
    </source>
</evidence>
<sequence>MEFNINLKNLICIIISLFYSIVGLKLNAYEDNSKKIKWEIIRSNNLKDLDKSIKWEIIRSNNLKDLDKSIKWKTIDKTKDRKNIKNKMKQTKIQNASKSSKKKLLQLGKSVPTANTLSKGDLILETSHVSSYNGGQSGGIGNQNYSGLIQYGFFKNLTISSFYTEADDPLFKKIDTTAIQPENLWSNYGIGLRWNVINNNTYKLSIDSSIERWRVGSGGCFGYNCKNKSNNIFNSGIEKVLNDNLISSLSIPITWTKFNNLNLTFSPRLVFLPKKQGNDIGSGQFYGNNYGVGIGGSYELSKRIKSFYSGYFPINSTNTFDNKIKFKRTNLHTIGLNYELDSRTWLEGYVTNSFGQTPATSILTIPSSEDIIYGGRFIYAPILENRNITEDNKKKYNLFRLFRKQIKVGMNGNGSYYKGILGLSESFNFEITNETIYKHMEKKKKIIDRYIKPGTNSIRGGGTANLLNIDNGDKINLSLRLTYGRAMSKTRPGYLFSELINDWIINDNNSINFSPKIAWTGTKNLIGVGTSYNWKLSPNFEIIPKYNIGITNSHNNYNIMLKTKIKKYLEIDSYLSNTISQNDIGQLIKSSSPVFGLNLNFKL</sequence>
<dbReference type="AlphaFoldDB" id="A2C1S7"/>
<reference evidence="2" key="1">
    <citation type="journal article" date="2007" name="PLoS Genet.">
        <title>Patterns and implications of gene gain and loss in the evolution of Prochlorococcus.</title>
        <authorList>
            <person name="Kettler G.C."/>
            <person name="Martiny A.C."/>
            <person name="Huang K."/>
            <person name="Zucker J."/>
            <person name="Coleman M.L."/>
            <person name="Rodrigue S."/>
            <person name="Chen F."/>
            <person name="Lapidus A."/>
            <person name="Ferriera S."/>
            <person name="Johnson J."/>
            <person name="Steglich C."/>
            <person name="Church G.M."/>
            <person name="Richardson P."/>
            <person name="Chisholm S.W."/>
        </authorList>
    </citation>
    <scope>NUCLEOTIDE SEQUENCE [LARGE SCALE GENOMIC DNA]</scope>
    <source>
        <strain evidence="2">NATL1A</strain>
    </source>
</reference>